<sequence>MQDLLDAAEKKAFYDNEITHINVRSHIRGAFAQEKSSDTAQLLAILDNSSIVKYFKAENSTYARMTAHLPKK</sequence>
<dbReference type="RefSeq" id="WP_202970009.1">
    <property type="nucleotide sequence ID" value="NZ_CP016762.1"/>
</dbReference>
<organism evidence="1 2">
    <name type="scientific">Citrobacter freundii</name>
    <dbReference type="NCBI Taxonomy" id="546"/>
    <lineage>
        <taxon>Bacteria</taxon>
        <taxon>Pseudomonadati</taxon>
        <taxon>Pseudomonadota</taxon>
        <taxon>Gammaproteobacteria</taxon>
        <taxon>Enterobacterales</taxon>
        <taxon>Enterobacteriaceae</taxon>
        <taxon>Citrobacter</taxon>
        <taxon>Citrobacter freundii complex</taxon>
    </lineage>
</organism>
<evidence type="ECO:0000313" key="2">
    <source>
        <dbReference type="Proteomes" id="UP001169574"/>
    </source>
</evidence>
<accession>A0AAN4JEV6</accession>
<dbReference type="Proteomes" id="UP001169574">
    <property type="component" value="Unassembled WGS sequence"/>
</dbReference>
<name>A0AAN4JEV6_CITFR</name>
<comment type="caution">
    <text evidence="1">The sequence shown here is derived from an EMBL/GenBank/DDBJ whole genome shotgun (WGS) entry which is preliminary data.</text>
</comment>
<gene>
    <name evidence="1" type="ORF">P7U51_003586</name>
</gene>
<protein>
    <submittedName>
        <fullName evidence="1">Uncharacterized protein</fullName>
    </submittedName>
</protein>
<dbReference type="AlphaFoldDB" id="A0AAN4JEV6"/>
<reference evidence="1" key="1">
    <citation type="submission" date="2024-02" db="EMBL/GenBank/DDBJ databases">
        <authorList>
            <consortium name="Clinical and Environmental Microbiology Branch: Whole genome sequencing antimicrobial resistance pathogens in the healthcare setting"/>
        </authorList>
    </citation>
    <scope>NUCLEOTIDE SEQUENCE</scope>
    <source>
        <strain evidence="1">Whole organism</strain>
    </source>
</reference>
<proteinExistence type="predicted"/>
<evidence type="ECO:0000313" key="1">
    <source>
        <dbReference type="EMBL" id="EMM7459039.1"/>
    </source>
</evidence>
<dbReference type="EMBL" id="ABLGCN030000009">
    <property type="protein sequence ID" value="EMM7459039.1"/>
    <property type="molecule type" value="Genomic_DNA"/>
</dbReference>